<dbReference type="CDD" id="cd04275">
    <property type="entry name" value="ZnMc_pappalysin_like"/>
    <property type="match status" value="1"/>
</dbReference>
<dbReference type="OrthoDB" id="9792152at2"/>
<dbReference type="InterPro" id="IPR013320">
    <property type="entry name" value="ConA-like_dom_sf"/>
</dbReference>
<feature type="domain" description="MAM" evidence="1">
    <location>
        <begin position="545"/>
        <end position="716"/>
    </location>
</feature>
<dbReference type="Gene3D" id="3.40.390.10">
    <property type="entry name" value="Collagenase (Catalytic Domain)"/>
    <property type="match status" value="1"/>
</dbReference>
<dbReference type="NCBIfam" id="TIGR04183">
    <property type="entry name" value="Por_Secre_tail"/>
    <property type="match status" value="1"/>
</dbReference>
<dbReference type="EMBL" id="PDUD01000033">
    <property type="protein sequence ID" value="PHN03275.1"/>
    <property type="molecule type" value="Genomic_DNA"/>
</dbReference>
<evidence type="ECO:0000313" key="3">
    <source>
        <dbReference type="Proteomes" id="UP000223913"/>
    </source>
</evidence>
<dbReference type="Pfam" id="PF18962">
    <property type="entry name" value="Por_Secre_tail"/>
    <property type="match status" value="1"/>
</dbReference>
<gene>
    <name evidence="2" type="ORF">CRP01_28180</name>
</gene>
<dbReference type="SUPFAM" id="SSF55486">
    <property type="entry name" value="Metalloproteases ('zincins'), catalytic domain"/>
    <property type="match status" value="1"/>
</dbReference>
<dbReference type="InterPro" id="IPR024079">
    <property type="entry name" value="MetalloPept_cat_dom_sf"/>
</dbReference>
<feature type="domain" description="MAM" evidence="1">
    <location>
        <begin position="367"/>
        <end position="538"/>
    </location>
</feature>
<dbReference type="GO" id="GO:0005975">
    <property type="term" value="P:carbohydrate metabolic process"/>
    <property type="evidence" value="ECO:0007669"/>
    <property type="project" value="UniProtKB-ARBA"/>
</dbReference>
<comment type="caution">
    <text evidence="2">The sequence shown here is derived from an EMBL/GenBank/DDBJ whole genome shotgun (WGS) entry which is preliminary data.</text>
</comment>
<dbReference type="Proteomes" id="UP000223913">
    <property type="component" value="Unassembled WGS sequence"/>
</dbReference>
<sequence length="914" mass="96950">MHLKISTIFLLLLTTFFVRPIQAQDQLRRCHTMEADAELRARYPQLGTLDEFEEWLAPRVRTFQKEGNGRAVSTIPIIFHIIHDGDAVGSGDNISALYVNAQIQQLNDDFRRILGTSGYNTHPAGADSEIEFCAAAVDPNGNPLSEPGINRINRNSKGWSAPPYGTCIGGDFGDAYIENTIKPESQWDPNDYLNVWVMDINCSILGYAQFPSSSGLSGLGSNGGAAATDGVVLLTSSLGSTGTPQGSGVYNKGRTGTHEIGHFFGLRHIWGDQTCGTDYCNDTPEATGPASGCPNSTTCDGVQDMVENYMDYSYDDCMNIFTGDQKARMQTVLQNSPRRGILANSTACTSTGGGGLSCASTVSSFPYNEGFESGFGGWSQSSADDFDWSRNSGGTPSSNTGPSGAAGGSWYVFTEASSPNYPSLGSILNSPCFDLSAESSASFAFEYHLYGAADMGGLQLQAKIDGGGWNTIWSVSGNQGNSWQSASVDLASYLGETVQLRFVGTTGATWQGDMGVDEISLTTGGGGGNPGGGGGCTTSVSTFPYDEGFESSFGDWSQDNSDDFDWLRLSGGTPSGTTGPSSAVEGSYYAYIESSSPNYSNLSAVLNGPCFDLSGESQATFIFQYHLYGASNMGSLSLEARPSGGNWSSVWSLSGNQGNSWQEASVNLAAYLGGSVELRFVGITGTTWQGDMAIDALELSTSTGGGGNPGTGDCTDVTLSITFDNYPEETSWEITDGSGAVVYSGGTYDSEPDGSTITLTGCIPYGCYDFTIFDAYGDGICCSYGNGSYSFTTDNGTVLASGSSFGSSETTSFCLSAGSREVTRVSRADTRETIQAFPNPTRDQLTVVYESKESTDVNWRIVDLLGKTIQSAKWPIDAGFNQQSLRVDHLPAGTYLLVIEHNGQPHTQRFVVSR</sequence>
<dbReference type="GO" id="GO:0016020">
    <property type="term" value="C:membrane"/>
    <property type="evidence" value="ECO:0007669"/>
    <property type="project" value="InterPro"/>
</dbReference>
<dbReference type="GO" id="GO:0004553">
    <property type="term" value="F:hydrolase activity, hydrolyzing O-glycosyl compounds"/>
    <property type="evidence" value="ECO:0007669"/>
    <property type="project" value="UniProtKB-ARBA"/>
</dbReference>
<reference evidence="2 3" key="1">
    <citation type="submission" date="2017-10" db="EMBL/GenBank/DDBJ databases">
        <title>The draft genome sequence of Lewinella nigricans NBRC 102662.</title>
        <authorList>
            <person name="Wang K."/>
        </authorList>
    </citation>
    <scope>NUCLEOTIDE SEQUENCE [LARGE SCALE GENOMIC DNA]</scope>
    <source>
        <strain evidence="2 3">NBRC 102662</strain>
    </source>
</reference>
<dbReference type="PANTHER" id="PTHR23282">
    <property type="entry name" value="APICAL ENDOSOMAL GLYCOPROTEIN PRECURSOR"/>
    <property type="match status" value="1"/>
</dbReference>
<dbReference type="PROSITE" id="PS50060">
    <property type="entry name" value="MAM_2"/>
    <property type="match status" value="2"/>
</dbReference>
<dbReference type="Gene3D" id="2.60.120.200">
    <property type="match status" value="2"/>
</dbReference>
<proteinExistence type="predicted"/>
<dbReference type="GO" id="GO:0008237">
    <property type="term" value="F:metallopeptidase activity"/>
    <property type="evidence" value="ECO:0007669"/>
    <property type="project" value="InterPro"/>
</dbReference>
<keyword evidence="3" id="KW-1185">Reference proteome</keyword>
<dbReference type="Pfam" id="PF00629">
    <property type="entry name" value="MAM"/>
    <property type="match status" value="2"/>
</dbReference>
<dbReference type="CDD" id="cd06263">
    <property type="entry name" value="MAM"/>
    <property type="match status" value="2"/>
</dbReference>
<name>A0A2D0N454_FLAN2</name>
<dbReference type="InterPro" id="IPR051560">
    <property type="entry name" value="MAM_domain-containing"/>
</dbReference>
<dbReference type="Pfam" id="PF05572">
    <property type="entry name" value="Peptidase_M43"/>
    <property type="match status" value="1"/>
</dbReference>
<dbReference type="InterPro" id="IPR000998">
    <property type="entry name" value="MAM_dom"/>
</dbReference>
<evidence type="ECO:0000259" key="1">
    <source>
        <dbReference type="PROSITE" id="PS50060"/>
    </source>
</evidence>
<accession>A0A2D0N454</accession>
<dbReference type="AlphaFoldDB" id="A0A2D0N454"/>
<dbReference type="PANTHER" id="PTHR23282:SF142">
    <property type="entry name" value="MAM DOMAIN-CONTAINING PROTEIN"/>
    <property type="match status" value="1"/>
</dbReference>
<protein>
    <recommendedName>
        <fullName evidence="1">MAM domain-containing protein</fullName>
    </recommendedName>
</protein>
<dbReference type="InterPro" id="IPR026444">
    <property type="entry name" value="Secre_tail"/>
</dbReference>
<dbReference type="SMART" id="SM00137">
    <property type="entry name" value="MAM"/>
    <property type="match status" value="2"/>
</dbReference>
<dbReference type="RefSeq" id="WP_099153404.1">
    <property type="nucleotide sequence ID" value="NZ_PDUD01000033.1"/>
</dbReference>
<organism evidence="2 3">
    <name type="scientific">Flavilitoribacter nigricans (strain ATCC 23147 / DSM 23189 / NBRC 102662 / NCIMB 1420 / SS-2)</name>
    <name type="common">Lewinella nigricans</name>
    <dbReference type="NCBI Taxonomy" id="1122177"/>
    <lineage>
        <taxon>Bacteria</taxon>
        <taxon>Pseudomonadati</taxon>
        <taxon>Bacteroidota</taxon>
        <taxon>Saprospiria</taxon>
        <taxon>Saprospirales</taxon>
        <taxon>Lewinellaceae</taxon>
        <taxon>Flavilitoribacter</taxon>
    </lineage>
</organism>
<dbReference type="SUPFAM" id="SSF49899">
    <property type="entry name" value="Concanavalin A-like lectins/glucanases"/>
    <property type="match status" value="2"/>
</dbReference>
<evidence type="ECO:0000313" key="2">
    <source>
        <dbReference type="EMBL" id="PHN03275.1"/>
    </source>
</evidence>
<dbReference type="InterPro" id="IPR008754">
    <property type="entry name" value="Peptidase_M43"/>
</dbReference>